<gene>
    <name evidence="6" type="ORF">OR37_04062</name>
</gene>
<keyword evidence="2" id="KW-0645">Protease</keyword>
<dbReference type="eggNOG" id="COG0791">
    <property type="taxonomic scope" value="Bacteria"/>
</dbReference>
<feature type="non-terminal residue" evidence="6">
    <location>
        <position position="1"/>
    </location>
</feature>
<name>R0CNR9_CAUVI</name>
<dbReference type="InterPro" id="IPR000064">
    <property type="entry name" value="NLP_P60_dom"/>
</dbReference>
<proteinExistence type="inferred from homology"/>
<evidence type="ECO:0000313" key="6">
    <source>
        <dbReference type="EMBL" id="ENZ78110.1"/>
    </source>
</evidence>
<dbReference type="NCBIfam" id="TIGR02219">
    <property type="entry name" value="phage_NlpC_fam"/>
    <property type="match status" value="1"/>
</dbReference>
<keyword evidence="3" id="KW-0378">Hydrolase</keyword>
<dbReference type="STRING" id="1292034.OR37_04062"/>
<sequence precursor="true">ARPDVLAHARLWLGTPYRHQASTLGAGCDCLGLVRGVWRAVRGGEPEAPPPYRPDWAETGGRELLLEAFARWLIPVDVPEPGDVLVFRMAPGAVAKHCAIQSGPDRMIHAYWGRACVESALGRWWRERLAAAFRFPVREGAQPWPK</sequence>
<dbReference type="InterPro" id="IPR038765">
    <property type="entry name" value="Papain-like_cys_pep_sf"/>
</dbReference>
<evidence type="ECO:0000259" key="5">
    <source>
        <dbReference type="PROSITE" id="PS51935"/>
    </source>
</evidence>
<feature type="domain" description="NlpC/P60" evidence="5">
    <location>
        <begin position="1"/>
        <end position="136"/>
    </location>
</feature>
<accession>R0CNR9</accession>
<dbReference type="Gene3D" id="3.90.1720.10">
    <property type="entry name" value="endopeptidase domain like (from Nostoc punctiforme)"/>
    <property type="match status" value="1"/>
</dbReference>
<evidence type="ECO:0000256" key="1">
    <source>
        <dbReference type="ARBA" id="ARBA00007074"/>
    </source>
</evidence>
<dbReference type="RefSeq" id="WP_004624757.1">
    <property type="nucleotide sequence ID" value="NZ_APMP01000046.1"/>
</dbReference>
<dbReference type="GO" id="GO:0008234">
    <property type="term" value="F:cysteine-type peptidase activity"/>
    <property type="evidence" value="ECO:0007669"/>
    <property type="project" value="UniProtKB-KW"/>
</dbReference>
<keyword evidence="7" id="KW-1185">Reference proteome</keyword>
<dbReference type="PATRIC" id="fig|1292034.3.peg.4026"/>
<dbReference type="EMBL" id="APMP01000046">
    <property type="protein sequence ID" value="ENZ78110.1"/>
    <property type="molecule type" value="Genomic_DNA"/>
</dbReference>
<keyword evidence="4" id="KW-0788">Thiol protease</keyword>
<evidence type="ECO:0000256" key="4">
    <source>
        <dbReference type="ARBA" id="ARBA00022807"/>
    </source>
</evidence>
<dbReference type="PROSITE" id="PS51935">
    <property type="entry name" value="NLPC_P60"/>
    <property type="match status" value="1"/>
</dbReference>
<evidence type="ECO:0000256" key="2">
    <source>
        <dbReference type="ARBA" id="ARBA00022670"/>
    </source>
</evidence>
<dbReference type="Pfam" id="PF00877">
    <property type="entry name" value="NLPC_P60"/>
    <property type="match status" value="1"/>
</dbReference>
<evidence type="ECO:0000313" key="7">
    <source>
        <dbReference type="Proteomes" id="UP000013063"/>
    </source>
</evidence>
<dbReference type="SUPFAM" id="SSF54001">
    <property type="entry name" value="Cysteine proteinases"/>
    <property type="match status" value="1"/>
</dbReference>
<dbReference type="Proteomes" id="UP000013063">
    <property type="component" value="Unassembled WGS sequence"/>
</dbReference>
<organism evidence="6 7">
    <name type="scientific">Caulobacter vibrioides OR37</name>
    <dbReference type="NCBI Taxonomy" id="1292034"/>
    <lineage>
        <taxon>Bacteria</taxon>
        <taxon>Pseudomonadati</taxon>
        <taxon>Pseudomonadota</taxon>
        <taxon>Alphaproteobacteria</taxon>
        <taxon>Caulobacterales</taxon>
        <taxon>Caulobacteraceae</taxon>
        <taxon>Caulobacter</taxon>
    </lineage>
</organism>
<comment type="similarity">
    <text evidence="1">Belongs to the peptidase C40 family.</text>
</comment>
<evidence type="ECO:0000256" key="3">
    <source>
        <dbReference type="ARBA" id="ARBA00022801"/>
    </source>
</evidence>
<dbReference type="GO" id="GO:0006508">
    <property type="term" value="P:proteolysis"/>
    <property type="evidence" value="ECO:0007669"/>
    <property type="project" value="UniProtKB-KW"/>
</dbReference>
<protein>
    <submittedName>
        <fullName evidence="6">Putative phage cell wall peptidase, NlpC/P60 family</fullName>
    </submittedName>
</protein>
<dbReference type="InterPro" id="IPR011929">
    <property type="entry name" value="Phage_pept_NlpC/P60"/>
</dbReference>
<comment type="caution">
    <text evidence="6">The sequence shown here is derived from an EMBL/GenBank/DDBJ whole genome shotgun (WGS) entry which is preliminary data.</text>
</comment>
<reference evidence="6 7" key="1">
    <citation type="journal article" date="2013" name="Genome Announc.">
        <title>Draft Genome Sequence for Caulobacter sp. Strain OR37, a Bacterium Tolerant to Heavy Metals.</title>
        <authorList>
            <person name="Utturkar S.M."/>
            <person name="Bollmann A."/>
            <person name="Brzoska R.M."/>
            <person name="Klingeman D.M."/>
            <person name="Epstein S.E."/>
            <person name="Palumbo A.V."/>
            <person name="Brown S.D."/>
        </authorList>
    </citation>
    <scope>NUCLEOTIDE SEQUENCE [LARGE SCALE GENOMIC DNA]</scope>
    <source>
        <strain evidence="6 7">OR37</strain>
    </source>
</reference>
<dbReference type="AlphaFoldDB" id="R0CNR9"/>